<reference evidence="3" key="1">
    <citation type="submission" date="2016-09" db="EMBL/GenBank/DDBJ databases">
        <authorList>
            <person name="Jeantristanb JTB J.-T."/>
            <person name="Ricardo R."/>
        </authorList>
    </citation>
    <scope>NUCLEOTIDE SEQUENCE [LARGE SCALE GENOMIC DNA]</scope>
</reference>
<evidence type="ECO:0000313" key="2">
    <source>
        <dbReference type="EMBL" id="SCV68167.1"/>
    </source>
</evidence>
<dbReference type="AlphaFoldDB" id="A0A238F557"/>
<feature type="compositionally biased region" description="Polar residues" evidence="1">
    <location>
        <begin position="162"/>
        <end position="175"/>
    </location>
</feature>
<gene>
    <name evidence="2" type="ORF">BQ2448_288</name>
</gene>
<feature type="region of interest" description="Disordered" evidence="1">
    <location>
        <begin position="162"/>
        <end position="219"/>
    </location>
</feature>
<feature type="region of interest" description="Disordered" evidence="1">
    <location>
        <begin position="262"/>
        <end position="360"/>
    </location>
</feature>
<accession>A0A238F557</accession>
<sequence>MAVAVHAPTRLIHSLARATLESDMQAGLATSALASSTSSALSSSSSSSEQGRPYAHARQPSTKRQRYTHQDDSIWAETLPDHAHTPQPLAEDDLEDILAMPVAMELKSRRSHASLLRSSSIQNLRSPASSAPPLSPSFHNGASAWTAHSNLPAILPGSTFKTSAATSQTASNRSIQSHTSRARSRSQSRLARPIDLVAPPMPSRSAQPPENENQRTEDPEAQIEWEILQVAEPTARIPCATKPSSGPAGECVSDAPAVTFPSVKKSTARKSPPSSSDTISGTSRFIPPRTRANTNAHLRSDPSPSANTFSPPVSSAPRKSKVSPSSSLNSRSRTRSNTSRPQRISPYLDGNDISPDATPPWMAAPAPVVFRSGEDGSLRGQGRVDEMVLPAVARRLEAERLTAASSTATSLLITEWDASGRPVRAGDVQAPLPVPSSNGSSLRSSKDRPEPEPGESGNAFEAGNTGPNVALKPLSRTSSLPPPSPAQIPLAPVPPSPVRVSETPPTPQHDMTTNDEEIRSKKALCGCTIS</sequence>
<feature type="compositionally biased region" description="Polar residues" evidence="1">
    <location>
        <begin position="272"/>
        <end position="283"/>
    </location>
</feature>
<name>A0A238F557_9BASI</name>
<feature type="compositionally biased region" description="Low complexity" evidence="1">
    <location>
        <begin position="39"/>
        <end position="48"/>
    </location>
</feature>
<feature type="compositionally biased region" description="Pro residues" evidence="1">
    <location>
        <begin position="480"/>
        <end position="497"/>
    </location>
</feature>
<dbReference type="OrthoDB" id="2538060at2759"/>
<dbReference type="Proteomes" id="UP000198372">
    <property type="component" value="Unassembled WGS sequence"/>
</dbReference>
<dbReference type="EMBL" id="FMSP01000003">
    <property type="protein sequence ID" value="SCV68167.1"/>
    <property type="molecule type" value="Genomic_DNA"/>
</dbReference>
<feature type="region of interest" description="Disordered" evidence="1">
    <location>
        <begin position="39"/>
        <end position="69"/>
    </location>
</feature>
<organism evidence="2 3">
    <name type="scientific">Microbotryum intermedium</name>
    <dbReference type="NCBI Taxonomy" id="269621"/>
    <lineage>
        <taxon>Eukaryota</taxon>
        <taxon>Fungi</taxon>
        <taxon>Dikarya</taxon>
        <taxon>Basidiomycota</taxon>
        <taxon>Pucciniomycotina</taxon>
        <taxon>Microbotryomycetes</taxon>
        <taxon>Microbotryales</taxon>
        <taxon>Microbotryaceae</taxon>
        <taxon>Microbotryum</taxon>
    </lineage>
</organism>
<feature type="region of interest" description="Disordered" evidence="1">
    <location>
        <begin position="423"/>
        <end position="530"/>
    </location>
</feature>
<proteinExistence type="predicted"/>
<feature type="compositionally biased region" description="Low complexity" evidence="1">
    <location>
        <begin position="310"/>
        <end position="341"/>
    </location>
</feature>
<protein>
    <submittedName>
        <fullName evidence="2">BQ2448_288 protein</fullName>
    </submittedName>
</protein>
<evidence type="ECO:0000313" key="3">
    <source>
        <dbReference type="Proteomes" id="UP000198372"/>
    </source>
</evidence>
<evidence type="ECO:0000256" key="1">
    <source>
        <dbReference type="SAM" id="MobiDB-lite"/>
    </source>
</evidence>
<keyword evidence="3" id="KW-1185">Reference proteome</keyword>
<feature type="compositionally biased region" description="Polar residues" evidence="1">
    <location>
        <begin position="291"/>
        <end position="309"/>
    </location>
</feature>